<feature type="region of interest" description="Disordered" evidence="2">
    <location>
        <begin position="875"/>
        <end position="899"/>
    </location>
</feature>
<feature type="domain" description="EF-hand" evidence="3">
    <location>
        <begin position="730"/>
        <end position="765"/>
    </location>
</feature>
<name>A0A8K1FHY5_PYTOL</name>
<proteinExistence type="predicted"/>
<feature type="region of interest" description="Disordered" evidence="2">
    <location>
        <begin position="583"/>
        <end position="603"/>
    </location>
</feature>
<feature type="domain" description="EF-hand" evidence="3">
    <location>
        <begin position="1301"/>
        <end position="1336"/>
    </location>
</feature>
<organism evidence="5 6">
    <name type="scientific">Pythium oligandrum</name>
    <name type="common">Mycoparasitic fungus</name>
    <dbReference type="NCBI Taxonomy" id="41045"/>
    <lineage>
        <taxon>Eukaryota</taxon>
        <taxon>Sar</taxon>
        <taxon>Stramenopiles</taxon>
        <taxon>Oomycota</taxon>
        <taxon>Peronosporomycetes</taxon>
        <taxon>Pythiales</taxon>
        <taxon>Pythiaceae</taxon>
        <taxon>Pythium</taxon>
    </lineage>
</organism>
<feature type="domain" description="Fibronectin type-III" evidence="4">
    <location>
        <begin position="1102"/>
        <end position="1196"/>
    </location>
</feature>
<feature type="region of interest" description="Disordered" evidence="2">
    <location>
        <begin position="429"/>
        <end position="463"/>
    </location>
</feature>
<dbReference type="SMART" id="SM00054">
    <property type="entry name" value="EFh"/>
    <property type="match status" value="4"/>
</dbReference>
<accession>A0A8K1FHY5</accession>
<evidence type="ECO:0000259" key="3">
    <source>
        <dbReference type="PROSITE" id="PS50222"/>
    </source>
</evidence>
<feature type="domain" description="Fibronectin type-III" evidence="4">
    <location>
        <begin position="1403"/>
        <end position="1509"/>
    </location>
</feature>
<dbReference type="OrthoDB" id="191686at2759"/>
<feature type="region of interest" description="Disordered" evidence="2">
    <location>
        <begin position="1107"/>
        <end position="1126"/>
    </location>
</feature>
<dbReference type="SUPFAM" id="SSF47473">
    <property type="entry name" value="EF-hand"/>
    <property type="match status" value="2"/>
</dbReference>
<comment type="caution">
    <text evidence="5">The sequence shown here is derived from an EMBL/GenBank/DDBJ whole genome shotgun (WGS) entry which is preliminary data.</text>
</comment>
<dbReference type="InterPro" id="IPR036116">
    <property type="entry name" value="FN3_sf"/>
</dbReference>
<evidence type="ECO:0000313" key="5">
    <source>
        <dbReference type="EMBL" id="TMW64410.1"/>
    </source>
</evidence>
<dbReference type="InterPro" id="IPR002048">
    <property type="entry name" value="EF_hand_dom"/>
</dbReference>
<dbReference type="CDD" id="cd00051">
    <property type="entry name" value="EFh"/>
    <property type="match status" value="2"/>
</dbReference>
<dbReference type="CDD" id="cd00063">
    <property type="entry name" value="FN3"/>
    <property type="match status" value="4"/>
</dbReference>
<dbReference type="Pfam" id="PF00041">
    <property type="entry name" value="fn3"/>
    <property type="match status" value="1"/>
</dbReference>
<dbReference type="PROSITE" id="PS50853">
    <property type="entry name" value="FN3"/>
    <property type="match status" value="3"/>
</dbReference>
<dbReference type="Gene3D" id="2.60.40.10">
    <property type="entry name" value="Immunoglobulins"/>
    <property type="match status" value="4"/>
</dbReference>
<sequence>MALGEQRARVSARPPPTSSLHDIDDLYDTNGFDDDEDNNNAKSEAAAAVHPLASKGAQPAKQPAKTSAGTKTGSKLEFDVWVARKDKYERVAKALAQLNNERASNDDAWLDVAVSLAATDVVLKTGRTERCDCPGICRDPAHAVTKQRTRCACPARKCSLCKRCVITTPGEITDKMINALAPYKLEPSQSMLALAERIVATGDGKPLKPGQPKITTSVLRMASAVLAQCSVLTNPDGTRLQRPCSCPVRSLGDLWVKWTTKYHTFSRVPLTEAETKQFSNGTRQMMEFDEEAKLYYMTLKWHQAAKPQKGDTAKIAARRALTPDQKQQNAFFLSLCKKNWKSAQITVVKHLQEKMGRFFMLPEEKRTRLPEEYELQVLTALGVKRMLQWVEQDQEALDNAKKDEQKEKADGGVVAHNAWVKRKDRLRIRMPESTTETSSKPTKSAKKQPPRMDFSSGKGVVRPKTVKFPSSTVEIMKNSGLKYVHAMNEGFQGRGGDLEKCKQQLVTKGHILKANFNTKGDDDDDNAPFSKDRYHFERQNNPAIVKKREVVKQRETQRQERYTAWLAHKALKDKAFQYLAHLPTPKRQKEEAKEGEDGPSESDAQVRWIEVGKALKAVDRGLLEAWVRWSDGFVSAPRCRMLWEGFTPVACDVHCSSSAIRDVFLKLLHRTGVNYKQAFLAHCDKKHKKALALGLDDIPDEMTDQEKMERFESLDKREFARLLQDLGIVLQPEELQRVLEYFDQDGNQLVSMKEFLDVVGDKRRRHGDTDLLLQNVCLWETVCHECGMLNAFQLVIGSTKPGEHRMRAELPGHVKRRQTTRCQPECDMHELKQTAPKTCPFATWNDEKATPFLKKLELWSAEHREQHVLQKLVTDGQPPDAPVLYREEDDDPDSEHDPTTTLCLRWQPPPVRGNNGAAFYMLETIGAEGTSSFRLNEYREIYRDPKDYKDNNGQPRYQYVVTGLTPNTKYGFRLRALNGFGAGPYTFAYFITAPATPPAPMVLKVTANSIELMWESSSYFRRQLKELRRVFDEADTDGNGVISRDEFMEELERRKPRLLVFLQKTQAATNGGLSIFDAIETEDNEAISWDEFVRFFQDSWDEINDLETSRSSVKTQASRKPTPEVNNKPTGCRYILKQCTNEARGEYVEIYRGQQPRFTVHGLASASTYQFRVQAVNEEDRFSLHSEPTVVNTLLPTPAPPNLVEMACTSTSVKLKWPTTNARPCLSYEAIQARSKLTTVRKGASNNDDVTRILKEWAQETSIDDGSVDFRAKFDRYDVDKSEFIDLPEFKTLLEELGVPATQERLAAYLEEFDTDNDGKISFDEFKRWWTKTDVQYVLKRDAGATVNDTAASQAMRIVCYRGKDTSVSVSGLAPNTVYTFRLRVVSSHASSPLSDALDVCTPPQAPSCAGMIVVLASRAQICWHPGQNGASRYIVECKGVETLPSSDTATSKRVNGSDWKRVYEGSDTLTTLGELSPNTVYRLRVFAVNSMGLMSEQSTVTQFCTLSKEEERRRGVANLRPSAAADHFTIECCDEGDVVAGDTILFSERLVQTDSGKILAESEVSRSTSSSDSKLATSSVYSTTSYRSADGDNEPIGERTVAARVVGIKRHEKIGNVVNMIVVWSTVQLYEDSKKPSQQVRTTRVNSGSVHTTSHALAMRSNTGALATDLKIARRERSLYRYDVFRREWQDERARSPQTWDK</sequence>
<evidence type="ECO:0000313" key="6">
    <source>
        <dbReference type="Proteomes" id="UP000794436"/>
    </source>
</evidence>
<dbReference type="PROSITE" id="PS00018">
    <property type="entry name" value="EF_HAND_1"/>
    <property type="match status" value="3"/>
</dbReference>
<reference evidence="5" key="1">
    <citation type="submission" date="2019-03" db="EMBL/GenBank/DDBJ databases">
        <title>Long read genome sequence of the mycoparasitic Pythium oligandrum ATCC 38472 isolated from sugarbeet rhizosphere.</title>
        <authorList>
            <person name="Gaulin E."/>
        </authorList>
    </citation>
    <scope>NUCLEOTIDE SEQUENCE</scope>
    <source>
        <strain evidence="5">ATCC 38472_TT</strain>
    </source>
</reference>
<dbReference type="Proteomes" id="UP000794436">
    <property type="component" value="Unassembled WGS sequence"/>
</dbReference>
<keyword evidence="6" id="KW-1185">Reference proteome</keyword>
<dbReference type="Pfam" id="PF13202">
    <property type="entry name" value="EF-hand_5"/>
    <property type="match status" value="1"/>
</dbReference>
<keyword evidence="1" id="KW-0106">Calcium</keyword>
<gene>
    <name evidence="5" type="ORF">Poli38472_013032</name>
</gene>
<feature type="region of interest" description="Disordered" evidence="2">
    <location>
        <begin position="52"/>
        <end position="71"/>
    </location>
</feature>
<feature type="domain" description="EF-hand" evidence="3">
    <location>
        <begin position="1022"/>
        <end position="1057"/>
    </location>
</feature>
<evidence type="ECO:0008006" key="7">
    <source>
        <dbReference type="Google" id="ProtNLM"/>
    </source>
</evidence>
<dbReference type="InterPro" id="IPR013783">
    <property type="entry name" value="Ig-like_fold"/>
</dbReference>
<feature type="domain" description="EF-hand" evidence="3">
    <location>
        <begin position="1265"/>
        <end position="1300"/>
    </location>
</feature>
<dbReference type="SMART" id="SM00060">
    <property type="entry name" value="FN3"/>
    <property type="match status" value="4"/>
</dbReference>
<dbReference type="GO" id="GO:0005509">
    <property type="term" value="F:calcium ion binding"/>
    <property type="evidence" value="ECO:0007669"/>
    <property type="project" value="InterPro"/>
</dbReference>
<dbReference type="PANTHER" id="PTHR24099:SF11">
    <property type="entry name" value="FIBRONECTIN TYPE III DOMAIN-CONTAINING 3BA-RELATED"/>
    <property type="match status" value="1"/>
</dbReference>
<feature type="region of interest" description="Disordered" evidence="2">
    <location>
        <begin position="1"/>
        <end position="42"/>
    </location>
</feature>
<feature type="domain" description="Fibronectin type-III" evidence="4">
    <location>
        <begin position="888"/>
        <end position="999"/>
    </location>
</feature>
<feature type="compositionally biased region" description="Low complexity" evidence="2">
    <location>
        <begin position="431"/>
        <end position="442"/>
    </location>
</feature>
<evidence type="ECO:0000259" key="4">
    <source>
        <dbReference type="PROSITE" id="PS50853"/>
    </source>
</evidence>
<dbReference type="InterPro" id="IPR050617">
    <property type="entry name" value="E3_ligase_FN3/SPRY"/>
</dbReference>
<evidence type="ECO:0000256" key="1">
    <source>
        <dbReference type="ARBA" id="ARBA00022837"/>
    </source>
</evidence>
<protein>
    <recommendedName>
        <fullName evidence="7">Calmodulin</fullName>
    </recommendedName>
</protein>
<feature type="compositionally biased region" description="Polar residues" evidence="2">
    <location>
        <begin position="1109"/>
        <end position="1126"/>
    </location>
</feature>
<feature type="compositionally biased region" description="Basic and acidic residues" evidence="2">
    <location>
        <begin position="587"/>
        <end position="596"/>
    </location>
</feature>
<dbReference type="InterPro" id="IPR018247">
    <property type="entry name" value="EF_Hand_1_Ca_BS"/>
</dbReference>
<dbReference type="PANTHER" id="PTHR24099">
    <property type="entry name" value="E3 UBIQUITIN-PROTEIN LIGASE TRIM36-RELATED"/>
    <property type="match status" value="1"/>
</dbReference>
<dbReference type="InterPro" id="IPR011992">
    <property type="entry name" value="EF-hand-dom_pair"/>
</dbReference>
<evidence type="ECO:0000256" key="2">
    <source>
        <dbReference type="SAM" id="MobiDB-lite"/>
    </source>
</evidence>
<dbReference type="InterPro" id="IPR003961">
    <property type="entry name" value="FN3_dom"/>
</dbReference>
<dbReference type="SUPFAM" id="SSF49265">
    <property type="entry name" value="Fibronectin type III"/>
    <property type="match status" value="3"/>
</dbReference>
<dbReference type="Pfam" id="PF13499">
    <property type="entry name" value="EF-hand_7"/>
    <property type="match status" value="1"/>
</dbReference>
<feature type="compositionally biased region" description="Acidic residues" evidence="2">
    <location>
        <begin position="25"/>
        <end position="38"/>
    </location>
</feature>
<dbReference type="Gene3D" id="1.10.238.10">
    <property type="entry name" value="EF-hand"/>
    <property type="match status" value="3"/>
</dbReference>
<dbReference type="EMBL" id="SPLM01000040">
    <property type="protein sequence ID" value="TMW64410.1"/>
    <property type="molecule type" value="Genomic_DNA"/>
</dbReference>
<dbReference type="PROSITE" id="PS50222">
    <property type="entry name" value="EF_HAND_2"/>
    <property type="match status" value="4"/>
</dbReference>